<organism evidence="1 2">
    <name type="scientific">Ramazzottius varieornatus</name>
    <name type="common">Water bear</name>
    <name type="synonym">Tardigrade</name>
    <dbReference type="NCBI Taxonomy" id="947166"/>
    <lineage>
        <taxon>Eukaryota</taxon>
        <taxon>Metazoa</taxon>
        <taxon>Ecdysozoa</taxon>
        <taxon>Tardigrada</taxon>
        <taxon>Eutardigrada</taxon>
        <taxon>Parachela</taxon>
        <taxon>Hypsibioidea</taxon>
        <taxon>Ramazzottiidae</taxon>
        <taxon>Ramazzottius</taxon>
    </lineage>
</organism>
<sequence>MTMKGWNRSAVDQHSSREPVTNDVLRKLKDLLRDSSEFSRQAHVMVSMYFFAFMRVTEFTHVDGACGLTIGNIAATNPPKAQRVPLVISGHQVQITQFSDGCCYYGLSLWSTYRPSSSAWKMEE</sequence>
<comment type="caution">
    <text evidence="1">The sequence shown here is derived from an EMBL/GenBank/DDBJ whole genome shotgun (WGS) entry which is preliminary data.</text>
</comment>
<dbReference type="EMBL" id="BDGG01000004">
    <property type="protein sequence ID" value="GAU98203.1"/>
    <property type="molecule type" value="Genomic_DNA"/>
</dbReference>
<proteinExistence type="predicted"/>
<dbReference type="Proteomes" id="UP000186922">
    <property type="component" value="Unassembled WGS sequence"/>
</dbReference>
<name>A0A1D1VH30_RAMVA</name>
<accession>A0A1D1VH30</accession>
<reference evidence="1 2" key="1">
    <citation type="journal article" date="2016" name="Nat. Commun.">
        <title>Extremotolerant tardigrade genome and improved radiotolerance of human cultured cells by tardigrade-unique protein.</title>
        <authorList>
            <person name="Hashimoto T."/>
            <person name="Horikawa D.D."/>
            <person name="Saito Y."/>
            <person name="Kuwahara H."/>
            <person name="Kozuka-Hata H."/>
            <person name="Shin-I T."/>
            <person name="Minakuchi Y."/>
            <person name="Ohishi K."/>
            <person name="Motoyama A."/>
            <person name="Aizu T."/>
            <person name="Enomoto A."/>
            <person name="Kondo K."/>
            <person name="Tanaka S."/>
            <person name="Hara Y."/>
            <person name="Koshikawa S."/>
            <person name="Sagara H."/>
            <person name="Miura T."/>
            <person name="Yokobori S."/>
            <person name="Miyagawa K."/>
            <person name="Suzuki Y."/>
            <person name="Kubo T."/>
            <person name="Oyama M."/>
            <person name="Kohara Y."/>
            <person name="Fujiyama A."/>
            <person name="Arakawa K."/>
            <person name="Katayama T."/>
            <person name="Toyoda A."/>
            <person name="Kunieda T."/>
        </authorList>
    </citation>
    <scope>NUCLEOTIDE SEQUENCE [LARGE SCALE GENOMIC DNA]</scope>
    <source>
        <strain evidence="1 2">YOKOZUNA-1</strain>
    </source>
</reference>
<evidence type="ECO:0000313" key="2">
    <source>
        <dbReference type="Proteomes" id="UP000186922"/>
    </source>
</evidence>
<dbReference type="AlphaFoldDB" id="A0A1D1VH30"/>
<evidence type="ECO:0000313" key="1">
    <source>
        <dbReference type="EMBL" id="GAU98203.1"/>
    </source>
</evidence>
<gene>
    <name evidence="1" type="primary">RvY_09381-1</name>
    <name evidence="1" type="synonym">RvY_09381.1</name>
    <name evidence="1" type="ORF">RvY_09381</name>
</gene>
<protein>
    <submittedName>
        <fullName evidence="1">Uncharacterized protein</fullName>
    </submittedName>
</protein>
<keyword evidence="2" id="KW-1185">Reference proteome</keyword>